<dbReference type="EMBL" id="HF583729">
    <property type="protein sequence ID" value="CCQ43226.1"/>
    <property type="molecule type" value="Genomic_DNA"/>
</dbReference>
<organism evidence="2">
    <name type="scientific">Homo sapiens</name>
    <name type="common">Human</name>
    <dbReference type="NCBI Taxonomy" id="9606"/>
    <lineage>
        <taxon>Eukaryota</taxon>
        <taxon>Metazoa</taxon>
        <taxon>Chordata</taxon>
        <taxon>Craniata</taxon>
        <taxon>Vertebrata</taxon>
        <taxon>Euteleostomi</taxon>
        <taxon>Mammalia</taxon>
        <taxon>Eutheria</taxon>
        <taxon>Euarchontoglires</taxon>
        <taxon>Primates</taxon>
        <taxon>Haplorrhini</taxon>
        <taxon>Catarrhini</taxon>
        <taxon>Hominidae</taxon>
        <taxon>Homo</taxon>
    </lineage>
</organism>
<dbReference type="ChiTaRS" id="IKBKAP">
    <property type="organism name" value="human"/>
</dbReference>
<feature type="transmembrane region" description="Helical" evidence="1">
    <location>
        <begin position="6"/>
        <end position="26"/>
    </location>
</feature>
<feature type="transmembrane region" description="Helical" evidence="1">
    <location>
        <begin position="35"/>
        <end position="55"/>
    </location>
</feature>
<protein>
    <submittedName>
        <fullName evidence="2">Alternative protein IKBKAP</fullName>
    </submittedName>
</protein>
<evidence type="ECO:0000256" key="1">
    <source>
        <dbReference type="SAM" id="Phobius"/>
    </source>
</evidence>
<proteinExistence type="predicted"/>
<sequence>MIVLSLGLFESIIMVIMRLMFHDFYLQSVKTSKTMFLNCLILLAEKITMAISATFGQM</sequence>
<accession>L8E918</accession>
<keyword evidence="1" id="KW-0472">Membrane</keyword>
<name>L8E918_HUMAN</name>
<keyword evidence="1" id="KW-1133">Transmembrane helix</keyword>
<reference evidence="2" key="1">
    <citation type="journal article" date="2013" name="PLoS ONE">
        <title>Direct detection of alternative open reading frames translation products in human significantly expands the proteome.</title>
        <authorList>
            <person name="Vanderperre B."/>
            <person name="Lucier J.-F."/>
            <person name="Motard J."/>
            <person name="Tremblay G."/>
            <person name="Vanderperre S."/>
            <person name="Wisztorski M."/>
            <person name="Salzet M."/>
            <person name="Boisvert F.-M."/>
            <person name="Roucou X."/>
        </authorList>
    </citation>
    <scope>NUCLEOTIDE SEQUENCE</scope>
</reference>
<dbReference type="AlphaFoldDB" id="L8E918"/>
<keyword evidence="1" id="KW-0812">Transmembrane</keyword>
<gene>
    <name evidence="2" type="primary">IKBKAP</name>
</gene>
<evidence type="ECO:0000313" key="2">
    <source>
        <dbReference type="EMBL" id="CCQ43226.1"/>
    </source>
</evidence>